<evidence type="ECO:0000256" key="2">
    <source>
        <dbReference type="ARBA" id="ARBA00047778"/>
    </source>
</evidence>
<reference evidence="5 6" key="1">
    <citation type="submission" date="2019-03" db="EMBL/GenBank/DDBJ databases">
        <title>Genomic Encyclopedia of Type Strains, Phase IV (KMG-IV): sequencing the most valuable type-strain genomes for metagenomic binning, comparative biology and taxonomic classification.</title>
        <authorList>
            <person name="Goeker M."/>
        </authorList>
    </citation>
    <scope>NUCLEOTIDE SEQUENCE [LARGE SCALE GENOMIC DNA]</scope>
    <source>
        <strain evidence="5 6">DSM 19377</strain>
    </source>
</reference>
<dbReference type="SUPFAM" id="SSF54111">
    <property type="entry name" value="Urease, gamma-subunit"/>
    <property type="match status" value="1"/>
</dbReference>
<dbReference type="OrthoDB" id="9793527at2"/>
<organism evidence="5 6">
    <name type="scientific">Scopulibacillus darangshiensis</name>
    <dbReference type="NCBI Taxonomy" id="442528"/>
    <lineage>
        <taxon>Bacteria</taxon>
        <taxon>Bacillati</taxon>
        <taxon>Bacillota</taxon>
        <taxon>Bacilli</taxon>
        <taxon>Bacillales</taxon>
        <taxon>Sporolactobacillaceae</taxon>
        <taxon>Scopulibacillus</taxon>
    </lineage>
</organism>
<feature type="region of interest" description="Disordered" evidence="4">
    <location>
        <begin position="105"/>
        <end position="124"/>
    </location>
</feature>
<accession>A0A4R2NL08</accession>
<dbReference type="InterPro" id="IPR002026">
    <property type="entry name" value="Urease_gamma/gamma-beta_su"/>
</dbReference>
<dbReference type="GO" id="GO:0005737">
    <property type="term" value="C:cytoplasm"/>
    <property type="evidence" value="ECO:0007669"/>
    <property type="project" value="UniProtKB-SubCell"/>
</dbReference>
<dbReference type="Gene3D" id="3.30.280.10">
    <property type="entry name" value="Urease, gamma-like subunit"/>
    <property type="match status" value="1"/>
</dbReference>
<dbReference type="GO" id="GO:0009039">
    <property type="term" value="F:urease activity"/>
    <property type="evidence" value="ECO:0007669"/>
    <property type="project" value="UniProtKB-EC"/>
</dbReference>
<evidence type="ECO:0000256" key="4">
    <source>
        <dbReference type="SAM" id="MobiDB-lite"/>
    </source>
</evidence>
<comment type="caution">
    <text evidence="5">The sequence shown here is derived from an EMBL/GenBank/DDBJ whole genome shotgun (WGS) entry which is preliminary data.</text>
</comment>
<dbReference type="Proteomes" id="UP000295416">
    <property type="component" value="Unassembled WGS sequence"/>
</dbReference>
<gene>
    <name evidence="5" type="ORF">EV207_13832</name>
</gene>
<dbReference type="EMBL" id="SLXK01000038">
    <property type="protein sequence ID" value="TCP21945.1"/>
    <property type="molecule type" value="Genomic_DNA"/>
</dbReference>
<name>A0A4R2NL08_9BACL</name>
<dbReference type="NCBIfam" id="TIGR00193">
    <property type="entry name" value="urease_gam"/>
    <property type="match status" value="1"/>
</dbReference>
<dbReference type="RefSeq" id="WP_132747641.1">
    <property type="nucleotide sequence ID" value="NZ_SLXK01000038.1"/>
</dbReference>
<dbReference type="PANTHER" id="PTHR33569">
    <property type="entry name" value="UREASE"/>
    <property type="match status" value="1"/>
</dbReference>
<comment type="similarity">
    <text evidence="3">Belongs to the urease gamma subunit family.</text>
</comment>
<dbReference type="EC" id="3.5.1.5" evidence="3"/>
<evidence type="ECO:0000313" key="6">
    <source>
        <dbReference type="Proteomes" id="UP000295416"/>
    </source>
</evidence>
<dbReference type="PANTHER" id="PTHR33569:SF1">
    <property type="entry name" value="UREASE"/>
    <property type="match status" value="1"/>
</dbReference>
<evidence type="ECO:0000313" key="5">
    <source>
        <dbReference type="EMBL" id="TCP21945.1"/>
    </source>
</evidence>
<dbReference type="Pfam" id="PF00547">
    <property type="entry name" value="Urease_gamma"/>
    <property type="match status" value="1"/>
</dbReference>
<keyword evidence="1 3" id="KW-0378">Hydrolase</keyword>
<evidence type="ECO:0000256" key="3">
    <source>
        <dbReference type="RuleBase" id="RU003850"/>
    </source>
</evidence>
<dbReference type="AlphaFoldDB" id="A0A4R2NL08"/>
<keyword evidence="6" id="KW-1185">Reference proteome</keyword>
<evidence type="ECO:0000256" key="1">
    <source>
        <dbReference type="ARBA" id="ARBA00022801"/>
    </source>
</evidence>
<dbReference type="GO" id="GO:0016151">
    <property type="term" value="F:nickel cation binding"/>
    <property type="evidence" value="ECO:0007669"/>
    <property type="project" value="InterPro"/>
</dbReference>
<proteinExistence type="inferred from homology"/>
<sequence>MYINEWEQEKLWIFVLAKLAEERKARGMKLNIEEAIAVITYHVTEEARTGKYTVSDLQRMGHQVLDENDVMDSVPDLVKLINIQVVMPDGNKLVVVNNPFKPAEHPEWGELPPGYGSQDQHGNH</sequence>
<dbReference type="CDD" id="cd00390">
    <property type="entry name" value="Urease_gamma"/>
    <property type="match status" value="1"/>
</dbReference>
<dbReference type="InterPro" id="IPR036463">
    <property type="entry name" value="Urease_gamma_sf"/>
</dbReference>
<comment type="catalytic activity">
    <reaction evidence="2 3">
        <text>urea + 2 H2O + H(+) = hydrogencarbonate + 2 NH4(+)</text>
        <dbReference type="Rhea" id="RHEA:20557"/>
        <dbReference type="ChEBI" id="CHEBI:15377"/>
        <dbReference type="ChEBI" id="CHEBI:15378"/>
        <dbReference type="ChEBI" id="CHEBI:16199"/>
        <dbReference type="ChEBI" id="CHEBI:17544"/>
        <dbReference type="ChEBI" id="CHEBI:28938"/>
        <dbReference type="EC" id="3.5.1.5"/>
    </reaction>
</comment>
<comment type="subcellular location">
    <subcellularLocation>
        <location evidence="3">Cytoplasm</location>
    </subcellularLocation>
</comment>
<dbReference type="GO" id="GO:0043419">
    <property type="term" value="P:urea catabolic process"/>
    <property type="evidence" value="ECO:0007669"/>
    <property type="project" value="InterPro"/>
</dbReference>
<protein>
    <recommendedName>
        <fullName evidence="3">Urease subunit gamma</fullName>
        <ecNumber evidence="3">3.5.1.5</ecNumber>
    </recommendedName>
</protein>
<dbReference type="InterPro" id="IPR050069">
    <property type="entry name" value="Urease_subunit"/>
</dbReference>